<accession>A0ABS7B4A0</accession>
<dbReference type="EMBL" id="JAHXZI010000009">
    <property type="protein sequence ID" value="MBW6435840.1"/>
    <property type="molecule type" value="Genomic_DNA"/>
</dbReference>
<organism evidence="2 3">
    <name type="scientific">Actinoplanes hulinensis</name>
    <dbReference type="NCBI Taxonomy" id="1144547"/>
    <lineage>
        <taxon>Bacteria</taxon>
        <taxon>Bacillati</taxon>
        <taxon>Actinomycetota</taxon>
        <taxon>Actinomycetes</taxon>
        <taxon>Micromonosporales</taxon>
        <taxon>Micromonosporaceae</taxon>
        <taxon>Actinoplanes</taxon>
    </lineage>
</organism>
<name>A0ABS7B4A0_9ACTN</name>
<evidence type="ECO:0000313" key="3">
    <source>
        <dbReference type="Proteomes" id="UP001519863"/>
    </source>
</evidence>
<protein>
    <submittedName>
        <fullName evidence="2">Uncharacterized protein</fullName>
    </submittedName>
</protein>
<feature type="compositionally biased region" description="Basic and acidic residues" evidence="1">
    <location>
        <begin position="30"/>
        <end position="45"/>
    </location>
</feature>
<sequence length="167" mass="18426">MPFPTLVTFGPNGFEAYARLRYIPDPQRPGQKETDVDLPDDHPSDSEQAARVLDVLAGFTTTPQECFFAAWEGYPDLSLPRGVPLFEVPNRRFALLRGPLNATRAFFADKQPPAYVWPADRRWCFTSDVDPHWAGIGAPGAAIDALTVAPTFDVVPADPAGAQPFYY</sequence>
<feature type="region of interest" description="Disordered" evidence="1">
    <location>
        <begin position="25"/>
        <end position="45"/>
    </location>
</feature>
<evidence type="ECO:0000313" key="2">
    <source>
        <dbReference type="EMBL" id="MBW6435840.1"/>
    </source>
</evidence>
<dbReference type="Proteomes" id="UP001519863">
    <property type="component" value="Unassembled WGS sequence"/>
</dbReference>
<proteinExistence type="predicted"/>
<evidence type="ECO:0000256" key="1">
    <source>
        <dbReference type="SAM" id="MobiDB-lite"/>
    </source>
</evidence>
<comment type="caution">
    <text evidence="2">The sequence shown here is derived from an EMBL/GenBank/DDBJ whole genome shotgun (WGS) entry which is preliminary data.</text>
</comment>
<dbReference type="RefSeq" id="WP_220145256.1">
    <property type="nucleotide sequence ID" value="NZ_JAHXZI010000009.1"/>
</dbReference>
<reference evidence="2 3" key="1">
    <citation type="journal article" date="2013" name="Antonie Van Leeuwenhoek">
        <title>Actinoplanes hulinensis sp. nov., a novel actinomycete isolated from soybean root (Glycine max (L.) Merr).</title>
        <authorList>
            <person name="Shen Y."/>
            <person name="Liu C."/>
            <person name="Wang X."/>
            <person name="Zhao J."/>
            <person name="Jia F."/>
            <person name="Zhang Y."/>
            <person name="Wang L."/>
            <person name="Yang D."/>
            <person name="Xiang W."/>
        </authorList>
    </citation>
    <scope>NUCLEOTIDE SEQUENCE [LARGE SCALE GENOMIC DNA]</scope>
    <source>
        <strain evidence="2 3">NEAU-M9</strain>
    </source>
</reference>
<keyword evidence="3" id="KW-1185">Reference proteome</keyword>
<gene>
    <name evidence="2" type="ORF">KZ829_19040</name>
</gene>